<dbReference type="NCBIfam" id="TIGR00608">
    <property type="entry name" value="radc"/>
    <property type="match status" value="1"/>
</dbReference>
<dbReference type="CDD" id="cd08071">
    <property type="entry name" value="MPN_DUF2466"/>
    <property type="match status" value="1"/>
</dbReference>
<organism evidence="10 11">
    <name type="scientific">Candidatus Nanohalococcus occultus</name>
    <dbReference type="NCBI Taxonomy" id="2978047"/>
    <lineage>
        <taxon>Archaea</taxon>
        <taxon>Candidatus Nanohalarchaeota</taxon>
        <taxon>Candidatus Nanohalarchaeota incertae sedis</taxon>
        <taxon>Candidatus Nanohalococcus</taxon>
    </lineage>
</organism>
<feature type="domain" description="MPN" evidence="9">
    <location>
        <begin position="96"/>
        <end position="220"/>
    </location>
</feature>
<sequence>MDYTIKDVPRSEQPREKLNDHGAESLTDTELLSIIIRTGTQGKNVKQLSGQILSEYSFQGLLNVSRSELEDFDGVSTVKSGQIKAMAEIANRMRREKRETLESLSDVESELEDLKLLDSEKLRVFFLNSGNEVLGRETFDGGVSSVEISSEDLLRSAVSKNAAAIVIAHNHPSGKSEPTEADRDFTENLKVSGEVLGVELLDHLVVGRKVYSFRRDSDMLNP</sequence>
<gene>
    <name evidence="10" type="primary">radC</name>
    <name evidence="10" type="ORF">SVXNc_0200</name>
</gene>
<keyword evidence="11" id="KW-1185">Reference proteome</keyword>
<evidence type="ECO:0000313" key="10">
    <source>
        <dbReference type="EMBL" id="WEL19231.1"/>
    </source>
</evidence>
<dbReference type="PANTHER" id="PTHR30471:SF3">
    <property type="entry name" value="UPF0758 PROTEIN YEES-RELATED"/>
    <property type="match status" value="1"/>
</dbReference>
<keyword evidence="7" id="KW-0175">Coiled coil</keyword>
<evidence type="ECO:0000313" key="11">
    <source>
        <dbReference type="Proteomes" id="UP001218034"/>
    </source>
</evidence>
<dbReference type="GeneID" id="90589635"/>
<dbReference type="Pfam" id="PF04002">
    <property type="entry name" value="RadC"/>
    <property type="match status" value="1"/>
</dbReference>
<evidence type="ECO:0000256" key="8">
    <source>
        <dbReference type="SAM" id="MobiDB-lite"/>
    </source>
</evidence>
<evidence type="ECO:0000256" key="3">
    <source>
        <dbReference type="ARBA" id="ARBA00022801"/>
    </source>
</evidence>
<keyword evidence="3" id="KW-0378">Hydrolase</keyword>
<evidence type="ECO:0000256" key="5">
    <source>
        <dbReference type="ARBA" id="ARBA00023049"/>
    </source>
</evidence>
<dbReference type="RefSeq" id="WP_347722102.1">
    <property type="nucleotide sequence ID" value="NZ_CP104395.1"/>
</dbReference>
<dbReference type="EMBL" id="CP104395">
    <property type="protein sequence ID" value="WEL19231.1"/>
    <property type="molecule type" value="Genomic_DNA"/>
</dbReference>
<dbReference type="GO" id="GO:0003677">
    <property type="term" value="F:DNA binding"/>
    <property type="evidence" value="ECO:0007669"/>
    <property type="project" value="UniProtKB-KW"/>
</dbReference>
<protein>
    <submittedName>
        <fullName evidence="10">DNA repair protein RadC, contains a helix-hairpin-helix DNA-binding motif</fullName>
    </submittedName>
</protein>
<evidence type="ECO:0000256" key="6">
    <source>
        <dbReference type="RuleBase" id="RU003797"/>
    </source>
</evidence>
<keyword evidence="5" id="KW-0482">Metalloprotease</keyword>
<dbReference type="InterPro" id="IPR020891">
    <property type="entry name" value="UPF0758_CS"/>
</dbReference>
<evidence type="ECO:0000256" key="1">
    <source>
        <dbReference type="ARBA" id="ARBA00022670"/>
    </source>
</evidence>
<feature type="coiled-coil region" evidence="7">
    <location>
        <begin position="90"/>
        <end position="117"/>
    </location>
</feature>
<dbReference type="NCBIfam" id="NF000642">
    <property type="entry name" value="PRK00024.1"/>
    <property type="match status" value="1"/>
</dbReference>
<keyword evidence="1" id="KW-0645">Protease</keyword>
<keyword evidence="4" id="KW-0862">Zinc</keyword>
<dbReference type="PROSITE" id="PS50249">
    <property type="entry name" value="MPN"/>
    <property type="match status" value="1"/>
</dbReference>
<evidence type="ECO:0000256" key="2">
    <source>
        <dbReference type="ARBA" id="ARBA00022723"/>
    </source>
</evidence>
<evidence type="ECO:0000259" key="9">
    <source>
        <dbReference type="PROSITE" id="PS50249"/>
    </source>
</evidence>
<evidence type="ECO:0000256" key="7">
    <source>
        <dbReference type="SAM" id="Coils"/>
    </source>
</evidence>
<dbReference type="Gene3D" id="3.40.140.10">
    <property type="entry name" value="Cytidine Deaminase, domain 2"/>
    <property type="match status" value="1"/>
</dbReference>
<dbReference type="InterPro" id="IPR046778">
    <property type="entry name" value="UPF0758_N"/>
</dbReference>
<name>A0ABY8CDD5_9ARCH</name>
<comment type="similarity">
    <text evidence="6">Belongs to the UPF0758 family.</text>
</comment>
<reference evidence="10 11" key="1">
    <citation type="submission" date="2022-09" db="EMBL/GenBank/DDBJ databases">
        <title>Xylan utilization by haloarchaea-nanohaloarchaea associations.</title>
        <authorList>
            <person name="Yakimov M."/>
        </authorList>
    </citation>
    <scope>NUCLEOTIDE SEQUENCE [LARGE SCALE GENOMIC DNA]</scope>
    <source>
        <strain evidence="10 11">SVXNc</strain>
    </source>
</reference>
<keyword evidence="2" id="KW-0479">Metal-binding</keyword>
<dbReference type="InterPro" id="IPR001405">
    <property type="entry name" value="UPF0758"/>
</dbReference>
<feature type="region of interest" description="Disordered" evidence="8">
    <location>
        <begin position="1"/>
        <end position="23"/>
    </location>
</feature>
<dbReference type="PANTHER" id="PTHR30471">
    <property type="entry name" value="DNA REPAIR PROTEIN RADC"/>
    <property type="match status" value="1"/>
</dbReference>
<dbReference type="Proteomes" id="UP001218034">
    <property type="component" value="Chromosome"/>
</dbReference>
<dbReference type="Pfam" id="PF20582">
    <property type="entry name" value="UPF0758_N"/>
    <property type="match status" value="1"/>
</dbReference>
<proteinExistence type="inferred from homology"/>
<dbReference type="InterPro" id="IPR025657">
    <property type="entry name" value="RadC_JAB"/>
</dbReference>
<evidence type="ECO:0000256" key="4">
    <source>
        <dbReference type="ARBA" id="ARBA00022833"/>
    </source>
</evidence>
<keyword evidence="10" id="KW-0238">DNA-binding</keyword>
<dbReference type="InterPro" id="IPR037518">
    <property type="entry name" value="MPN"/>
</dbReference>
<dbReference type="PROSITE" id="PS01302">
    <property type="entry name" value="UPF0758"/>
    <property type="match status" value="1"/>
</dbReference>
<accession>A0ABY8CDD5</accession>